<dbReference type="Proteomes" id="UP000675882">
    <property type="component" value="Unassembled WGS sequence"/>
</dbReference>
<reference evidence="1" key="1">
    <citation type="submission" date="2021-02" db="EMBL/GenBank/DDBJ databases">
        <authorList>
            <person name="Han P."/>
        </authorList>
    </citation>
    <scope>NUCLEOTIDE SEQUENCE</scope>
    <source>
        <strain evidence="1">Candidatus Nitrotoga sp. ZN8</strain>
    </source>
</reference>
<comment type="caution">
    <text evidence="1">The sequence shown here is derived from an EMBL/GenBank/DDBJ whole genome shotgun (WGS) entry which is preliminary data.</text>
</comment>
<keyword evidence="2" id="KW-1185">Reference proteome</keyword>
<organism evidence="1 2">
    <name type="scientific">Candidatus Nitrotoga fabula</name>
    <dbReference type="NCBI Taxonomy" id="2182327"/>
    <lineage>
        <taxon>Bacteria</taxon>
        <taxon>Pseudomonadati</taxon>
        <taxon>Pseudomonadota</taxon>
        <taxon>Betaproteobacteria</taxon>
        <taxon>Nitrosomonadales</taxon>
        <taxon>Gallionellaceae</taxon>
        <taxon>Candidatus Nitrotoga</taxon>
    </lineage>
</organism>
<gene>
    <name evidence="1" type="ORF">NTGZN8_90007</name>
</gene>
<dbReference type="EMBL" id="CAJNBL010000044">
    <property type="protein sequence ID" value="CAE6739097.1"/>
    <property type="molecule type" value="Genomic_DNA"/>
</dbReference>
<name>A0A916BF01_9PROT</name>
<accession>A0A916BF01</accession>
<dbReference type="AlphaFoldDB" id="A0A916BF01"/>
<evidence type="ECO:0000313" key="2">
    <source>
        <dbReference type="Proteomes" id="UP000675882"/>
    </source>
</evidence>
<sequence>MHTDRNTLIKRHRNIQMNKIFAWLDFLDHDTSSLPFILKTEQDFISNNTKNCW</sequence>
<evidence type="ECO:0000313" key="1">
    <source>
        <dbReference type="EMBL" id="CAE6739097.1"/>
    </source>
</evidence>
<proteinExistence type="predicted"/>
<protein>
    <submittedName>
        <fullName evidence="1">Uncharacterized protein</fullName>
    </submittedName>
</protein>